<feature type="transmembrane region" description="Helical" evidence="6">
    <location>
        <begin position="291"/>
        <end position="314"/>
    </location>
</feature>
<dbReference type="Proteomes" id="UP000435059">
    <property type="component" value="Unassembled WGS sequence"/>
</dbReference>
<evidence type="ECO:0000256" key="3">
    <source>
        <dbReference type="ARBA" id="ARBA00022692"/>
    </source>
</evidence>
<keyword evidence="5 6" id="KW-0472">Membrane</keyword>
<dbReference type="Proteomes" id="UP000474077">
    <property type="component" value="Unassembled WGS sequence"/>
</dbReference>
<dbReference type="RefSeq" id="WP_008643076.1">
    <property type="nucleotide sequence ID" value="NZ_AP031409.1"/>
</dbReference>
<dbReference type="Proteomes" id="UP001198461">
    <property type="component" value="Unassembled WGS sequence"/>
</dbReference>
<comment type="subcellular location">
    <subcellularLocation>
        <location evidence="1">Cell membrane</location>
        <topology evidence="1">Multi-pass membrane protein</topology>
    </subcellularLocation>
</comment>
<name>A0A4Q5DVH5_9BACE</name>
<evidence type="ECO:0000256" key="5">
    <source>
        <dbReference type="ARBA" id="ARBA00023136"/>
    </source>
</evidence>
<evidence type="ECO:0000256" key="1">
    <source>
        <dbReference type="ARBA" id="ARBA00004651"/>
    </source>
</evidence>
<feature type="transmembrane region" description="Helical" evidence="6">
    <location>
        <begin position="326"/>
        <end position="346"/>
    </location>
</feature>
<feature type="transmembrane region" description="Helical" evidence="6">
    <location>
        <begin position="384"/>
        <end position="405"/>
    </location>
</feature>
<dbReference type="PANTHER" id="PTHR30250">
    <property type="entry name" value="PST FAMILY PREDICTED COLANIC ACID TRANSPORTER"/>
    <property type="match status" value="1"/>
</dbReference>
<evidence type="ECO:0000256" key="2">
    <source>
        <dbReference type="ARBA" id="ARBA00022475"/>
    </source>
</evidence>
<organism evidence="8 10">
    <name type="scientific">Bacteroides xylanisolvens</name>
    <dbReference type="NCBI Taxonomy" id="371601"/>
    <lineage>
        <taxon>Bacteria</taxon>
        <taxon>Pseudomonadati</taxon>
        <taxon>Bacteroidota</taxon>
        <taxon>Bacteroidia</taxon>
        <taxon>Bacteroidales</taxon>
        <taxon>Bacteroidaceae</taxon>
        <taxon>Bacteroides</taxon>
    </lineage>
</organism>
<dbReference type="GeneID" id="69479136"/>
<feature type="transmembrane region" description="Helical" evidence="6">
    <location>
        <begin position="169"/>
        <end position="189"/>
    </location>
</feature>
<gene>
    <name evidence="7" type="ORF">GA560_20195</name>
    <name evidence="8" type="ORF">GA574_24730</name>
    <name evidence="9" type="ORF">LD004_13625</name>
</gene>
<accession>A0A4Q5DVH5</accession>
<sequence length="483" mass="53872">MSRSITANYIFNLLNTISGILFPLITFPYSSRILLAEGIGEVNFYQSIISYISLVVGLGIPLYAVREIARVRNDRKQLNVTTIEILSLHGITTLIGYLVVAILCFTVPKIQTDLPLFLLLSSSIFLTTIGCEWFYKGIEDFKYITVRGLIVRMIGIILLFTLVKTKNDILWYGITITLTSVGNSVFNFIRLRKYLCICNIDRRSINPYKHLKSVGITFLLVLLSTIYLTLNPVILGFMTDDVYVGYYYGGIKLFSLVFGIVDSLTAILLPRFSNLMAEGRDEEFATISQKVYSFTVGVSLPISVGLFFVSQYAIPILGGNSFIPSIGVSQILSVLLVLVGLSNVFGMQTLYPKGKVYIMVKVTLMACITDLLVCFLTIPTFKHYGAAMGYLAAELVATTGLYIMGRKYISIRLFDKSIIHYLFAVILMGGGLFVLQSLNWNNLLMCIIMMCVGAFIYVLSLLLLKDSLILEGLAIVQNKCLKK</sequence>
<evidence type="ECO:0000313" key="10">
    <source>
        <dbReference type="Proteomes" id="UP000435059"/>
    </source>
</evidence>
<evidence type="ECO:0000313" key="11">
    <source>
        <dbReference type="Proteomes" id="UP000474077"/>
    </source>
</evidence>
<feature type="transmembrane region" description="Helical" evidence="6">
    <location>
        <begin position="210"/>
        <end position="230"/>
    </location>
</feature>
<feature type="transmembrane region" description="Helical" evidence="6">
    <location>
        <begin position="358"/>
        <end position="378"/>
    </location>
</feature>
<dbReference type="EMBL" id="WDES01000061">
    <property type="protein sequence ID" value="KAB6081358.1"/>
    <property type="molecule type" value="Genomic_DNA"/>
</dbReference>
<comment type="caution">
    <text evidence="8">The sequence shown here is derived from an EMBL/GenBank/DDBJ whole genome shotgun (WGS) entry which is preliminary data.</text>
</comment>
<evidence type="ECO:0000256" key="4">
    <source>
        <dbReference type="ARBA" id="ARBA00022989"/>
    </source>
</evidence>
<evidence type="ECO:0000313" key="7">
    <source>
        <dbReference type="EMBL" id="KAB6079342.1"/>
    </source>
</evidence>
<dbReference type="GO" id="GO:0005886">
    <property type="term" value="C:plasma membrane"/>
    <property type="evidence" value="ECO:0007669"/>
    <property type="project" value="UniProtKB-SubCell"/>
</dbReference>
<dbReference type="Pfam" id="PF01943">
    <property type="entry name" value="Polysacc_synt"/>
    <property type="match status" value="1"/>
</dbReference>
<proteinExistence type="predicted"/>
<dbReference type="InterPro" id="IPR002797">
    <property type="entry name" value="Polysacc_synth"/>
</dbReference>
<feature type="transmembrane region" description="Helical" evidence="6">
    <location>
        <begin position="250"/>
        <end position="270"/>
    </location>
</feature>
<reference evidence="9" key="2">
    <citation type="submission" date="2023-08" db="EMBL/GenBank/DDBJ databases">
        <title>Mucin Metabolism Genes Underlie the Key Renovations of Bacteroides xylanisolvens Genomes in Captive Great Apes.</title>
        <authorList>
            <person name="Nishida A.H."/>
        </authorList>
    </citation>
    <scope>NUCLEOTIDE SEQUENCE</scope>
    <source>
        <strain evidence="9">P13.H9</strain>
    </source>
</reference>
<feature type="transmembrane region" description="Helical" evidence="6">
    <location>
        <begin position="442"/>
        <end position="464"/>
    </location>
</feature>
<reference evidence="10 11" key="1">
    <citation type="journal article" date="2019" name="Nat. Med.">
        <title>A library of human gut bacterial isolates paired with longitudinal multiomics data enables mechanistic microbiome research.</title>
        <authorList>
            <person name="Poyet M."/>
            <person name="Groussin M."/>
            <person name="Gibbons S.M."/>
            <person name="Avila-Pacheco J."/>
            <person name="Jiang X."/>
            <person name="Kearney S.M."/>
            <person name="Perrotta A.R."/>
            <person name="Berdy B."/>
            <person name="Zhao S."/>
            <person name="Lieberman T.D."/>
            <person name="Swanson P.K."/>
            <person name="Smith M."/>
            <person name="Roesemann S."/>
            <person name="Alexander J.E."/>
            <person name="Rich S.A."/>
            <person name="Livny J."/>
            <person name="Vlamakis H."/>
            <person name="Clish C."/>
            <person name="Bullock K."/>
            <person name="Deik A."/>
            <person name="Scott J."/>
            <person name="Pierce K.A."/>
            <person name="Xavier R.J."/>
            <person name="Alm E.J."/>
        </authorList>
    </citation>
    <scope>NUCLEOTIDE SEQUENCE [LARGE SCALE GENOMIC DNA]</scope>
    <source>
        <strain evidence="7 11">BIOML-A73</strain>
        <strain evidence="8 10">BIOML-A74</strain>
    </source>
</reference>
<feature type="transmembrane region" description="Helical" evidence="6">
    <location>
        <begin position="114"/>
        <end position="135"/>
    </location>
</feature>
<feature type="transmembrane region" description="Helical" evidence="6">
    <location>
        <begin position="144"/>
        <end position="163"/>
    </location>
</feature>
<feature type="transmembrane region" description="Helical" evidence="6">
    <location>
        <begin position="9"/>
        <end position="29"/>
    </location>
</feature>
<protein>
    <submittedName>
        <fullName evidence="8">Oligosaccharide flippase family protein</fullName>
    </submittedName>
</protein>
<feature type="transmembrane region" description="Helical" evidence="6">
    <location>
        <begin position="86"/>
        <end position="108"/>
    </location>
</feature>
<evidence type="ECO:0000313" key="8">
    <source>
        <dbReference type="EMBL" id="KAB6081358.1"/>
    </source>
</evidence>
<evidence type="ECO:0000256" key="6">
    <source>
        <dbReference type="SAM" id="Phobius"/>
    </source>
</evidence>
<evidence type="ECO:0000313" key="9">
    <source>
        <dbReference type="EMBL" id="MCA4704647.1"/>
    </source>
</evidence>
<dbReference type="InterPro" id="IPR050833">
    <property type="entry name" value="Poly_Biosynth_Transport"/>
</dbReference>
<keyword evidence="4 6" id="KW-1133">Transmembrane helix</keyword>
<keyword evidence="3 6" id="KW-0812">Transmembrane</keyword>
<feature type="transmembrane region" description="Helical" evidence="6">
    <location>
        <begin position="417"/>
        <end position="436"/>
    </location>
</feature>
<dbReference type="EMBL" id="JAIWYE010000025">
    <property type="protein sequence ID" value="MCA4704647.1"/>
    <property type="molecule type" value="Genomic_DNA"/>
</dbReference>
<dbReference type="AlphaFoldDB" id="A0A4Q5DVH5"/>
<dbReference type="EMBL" id="WDER01000071">
    <property type="protein sequence ID" value="KAB6079342.1"/>
    <property type="molecule type" value="Genomic_DNA"/>
</dbReference>
<keyword evidence="10" id="KW-1185">Reference proteome</keyword>
<keyword evidence="2" id="KW-1003">Cell membrane</keyword>
<feature type="transmembrane region" description="Helical" evidence="6">
    <location>
        <begin position="44"/>
        <end position="65"/>
    </location>
</feature>
<dbReference type="PANTHER" id="PTHR30250:SF11">
    <property type="entry name" value="O-ANTIGEN TRANSPORTER-RELATED"/>
    <property type="match status" value="1"/>
</dbReference>